<dbReference type="Proteomes" id="UP001239418">
    <property type="component" value="Chromosome"/>
</dbReference>
<dbReference type="EMBL" id="CP117454">
    <property type="protein sequence ID" value="WLG82737.1"/>
    <property type="molecule type" value="Genomic_DNA"/>
</dbReference>
<name>A0ABY9ESP1_9PSED</name>
<sequence length="120" mass="13558">MEVRTPLIAEMNRAINKQQFDRDNPVIAVFKGLHEYVTGFESSLDDDHEVGARLVTFGQSIQIHVQNIGYKAPFLITFTGVDSTGSQLQLVQHVSQLSFLLVAVPKLQEKPFRVGFIWDK</sequence>
<organism evidence="1 2">
    <name type="scientific">Pseudomonas cucumis</name>
    <dbReference type="NCBI Taxonomy" id="2954082"/>
    <lineage>
        <taxon>Bacteria</taxon>
        <taxon>Pseudomonadati</taxon>
        <taxon>Pseudomonadota</taxon>
        <taxon>Gammaproteobacteria</taxon>
        <taxon>Pseudomonadales</taxon>
        <taxon>Pseudomonadaceae</taxon>
        <taxon>Pseudomonas</taxon>
    </lineage>
</organism>
<evidence type="ECO:0000313" key="1">
    <source>
        <dbReference type="EMBL" id="WLG82737.1"/>
    </source>
</evidence>
<evidence type="ECO:0000313" key="2">
    <source>
        <dbReference type="Proteomes" id="UP001239418"/>
    </source>
</evidence>
<dbReference type="Pfam" id="PF19670">
    <property type="entry name" value="DUF6173"/>
    <property type="match status" value="1"/>
</dbReference>
<keyword evidence="2" id="KW-1185">Reference proteome</keyword>
<dbReference type="RefSeq" id="WP_305445846.1">
    <property type="nucleotide sequence ID" value="NZ_CP117454.1"/>
</dbReference>
<gene>
    <name evidence="1" type="ORF">PSH97_16545</name>
</gene>
<reference evidence="1 2" key="1">
    <citation type="submission" date="2023-02" db="EMBL/GenBank/DDBJ databases">
        <title>Evolution of Hrp T3SS in non-pathogenic Pseudomonas fluorescens.</title>
        <authorList>
            <person name="Liao K."/>
            <person name="Wei H."/>
            <person name="Gu Y."/>
        </authorList>
    </citation>
    <scope>NUCLEOTIDE SEQUENCE [LARGE SCALE GENOMIC DNA]</scope>
    <source>
        <strain evidence="1 2">FP1935</strain>
    </source>
</reference>
<proteinExistence type="predicted"/>
<accession>A0ABY9ESP1</accession>
<dbReference type="InterPro" id="IPR046171">
    <property type="entry name" value="DUF6173"/>
</dbReference>
<protein>
    <submittedName>
        <fullName evidence="1">DUF6173 family protein</fullName>
    </submittedName>
</protein>